<dbReference type="AlphaFoldDB" id="A0A6V8L4H7"/>
<organism evidence="2 3">
    <name type="scientific">Phytohabitans rumicis</name>
    <dbReference type="NCBI Taxonomy" id="1076125"/>
    <lineage>
        <taxon>Bacteria</taxon>
        <taxon>Bacillati</taxon>
        <taxon>Actinomycetota</taxon>
        <taxon>Actinomycetes</taxon>
        <taxon>Micromonosporales</taxon>
        <taxon>Micromonosporaceae</taxon>
    </lineage>
</organism>
<dbReference type="Pfam" id="PF13635">
    <property type="entry name" value="DUF4143"/>
    <property type="match status" value="1"/>
</dbReference>
<dbReference type="EMBL" id="BLPG01000001">
    <property type="protein sequence ID" value="GFJ89868.1"/>
    <property type="molecule type" value="Genomic_DNA"/>
</dbReference>
<evidence type="ECO:0000313" key="3">
    <source>
        <dbReference type="Proteomes" id="UP000482960"/>
    </source>
</evidence>
<dbReference type="InterPro" id="IPR025420">
    <property type="entry name" value="DUF4143"/>
</dbReference>
<accession>A0A6V8L4H7</accession>
<dbReference type="PANTHER" id="PTHR43566">
    <property type="entry name" value="CONSERVED PROTEIN"/>
    <property type="match status" value="1"/>
</dbReference>
<comment type="caution">
    <text evidence="2">The sequence shown here is derived from an EMBL/GenBank/DDBJ whole genome shotgun (WGS) entry which is preliminary data.</text>
</comment>
<keyword evidence="3" id="KW-1185">Reference proteome</keyword>
<dbReference type="PANTHER" id="PTHR43566:SF2">
    <property type="entry name" value="DUF4143 DOMAIN-CONTAINING PROTEIN"/>
    <property type="match status" value="1"/>
</dbReference>
<dbReference type="Proteomes" id="UP000482960">
    <property type="component" value="Unassembled WGS sequence"/>
</dbReference>
<sequence>MRGGFPEAVRRQPRRRPAFFDSYLSTLVSRDVMQLSAIERLGELRKLLALLASRAGGLLVPGTLSGLSGISRSTLNRYLDLLSAAFLVKRIPAWAAGQTQRAISTPKLAFVDSGIASHLLGQDSGRLAEPGGAAGPMVENFVLMELARQLTWSDQRAELYHYRTKDGTEVDAVLETPDGRVVAIEAKAAATVRTEDLAGLRHLATRLGERFVAGFVLYSGQQTLPFGDRLRAMPIESLWTVEP</sequence>
<evidence type="ECO:0000259" key="1">
    <source>
        <dbReference type="Pfam" id="PF13635"/>
    </source>
</evidence>
<reference evidence="2 3" key="1">
    <citation type="submission" date="2020-03" db="EMBL/GenBank/DDBJ databases">
        <title>Whole genome shotgun sequence of Phytohabitans rumicis NBRC 108638.</title>
        <authorList>
            <person name="Komaki H."/>
            <person name="Tamura T."/>
        </authorList>
    </citation>
    <scope>NUCLEOTIDE SEQUENCE [LARGE SCALE GENOMIC DNA]</scope>
    <source>
        <strain evidence="2 3">NBRC 108638</strain>
    </source>
</reference>
<name>A0A6V8L4H7_9ACTN</name>
<reference evidence="2 3" key="2">
    <citation type="submission" date="2020-03" db="EMBL/GenBank/DDBJ databases">
        <authorList>
            <person name="Ichikawa N."/>
            <person name="Kimura A."/>
            <person name="Kitahashi Y."/>
            <person name="Uohara A."/>
        </authorList>
    </citation>
    <scope>NUCLEOTIDE SEQUENCE [LARGE SCALE GENOMIC DNA]</scope>
    <source>
        <strain evidence="2 3">NBRC 108638</strain>
    </source>
</reference>
<evidence type="ECO:0000313" key="2">
    <source>
        <dbReference type="EMBL" id="GFJ89868.1"/>
    </source>
</evidence>
<gene>
    <name evidence="2" type="ORF">Prum_035100</name>
</gene>
<protein>
    <recommendedName>
        <fullName evidence="1">DUF4143 domain-containing protein</fullName>
    </recommendedName>
</protein>
<proteinExistence type="predicted"/>
<feature type="domain" description="DUF4143" evidence="1">
    <location>
        <begin position="30"/>
        <end position="188"/>
    </location>
</feature>